<keyword evidence="2" id="KW-0548">Nucleotidyltransferase</keyword>
<evidence type="ECO:0000313" key="3">
    <source>
        <dbReference type="Proteomes" id="UP000035054"/>
    </source>
</evidence>
<proteinExistence type="predicted"/>
<accession>A0A6N3X7J5</accession>
<organism evidence="2 3">
    <name type="scientific">Candidatus Synechococcus spongiarum 142</name>
    <dbReference type="NCBI Taxonomy" id="1608213"/>
    <lineage>
        <taxon>Bacteria</taxon>
        <taxon>Bacillati</taxon>
        <taxon>Cyanobacteriota</taxon>
        <taxon>Cyanophyceae</taxon>
        <taxon>Synechococcales</taxon>
        <taxon>Synechococcaceae</taxon>
        <taxon>Synechococcus</taxon>
    </lineage>
</organism>
<gene>
    <name evidence="2" type="ORF">TH68_07295</name>
</gene>
<evidence type="ECO:0000313" key="2">
    <source>
        <dbReference type="EMBL" id="KKZ12857.1"/>
    </source>
</evidence>
<dbReference type="PROSITE" id="PS50878">
    <property type="entry name" value="RT_POL"/>
    <property type="match status" value="1"/>
</dbReference>
<comment type="caution">
    <text evidence="2">The sequence shown here is derived from an EMBL/GenBank/DDBJ whole genome shotgun (WGS) entry which is preliminary data.</text>
</comment>
<dbReference type="GO" id="GO:0003964">
    <property type="term" value="F:RNA-directed DNA polymerase activity"/>
    <property type="evidence" value="ECO:0007669"/>
    <property type="project" value="UniProtKB-KW"/>
</dbReference>
<evidence type="ECO:0000259" key="1">
    <source>
        <dbReference type="PROSITE" id="PS50878"/>
    </source>
</evidence>
<protein>
    <submittedName>
        <fullName evidence="2">Reverse transcriptase</fullName>
    </submittedName>
</protein>
<dbReference type="AlphaFoldDB" id="A0A6N3X7J5"/>
<dbReference type="SUPFAM" id="SSF56672">
    <property type="entry name" value="DNA/RNA polymerases"/>
    <property type="match status" value="1"/>
</dbReference>
<dbReference type="CDD" id="cd01646">
    <property type="entry name" value="RT_Bac_retron_I"/>
    <property type="match status" value="1"/>
</dbReference>
<dbReference type="PANTHER" id="PTHR34047">
    <property type="entry name" value="NUCLEAR INTRON MATURASE 1, MITOCHONDRIAL-RELATED"/>
    <property type="match status" value="1"/>
</dbReference>
<dbReference type="InterPro" id="IPR051083">
    <property type="entry name" value="GrpII_Intron_Splice-Mob/Def"/>
</dbReference>
<feature type="domain" description="Reverse transcriptase" evidence="1">
    <location>
        <begin position="1"/>
        <end position="325"/>
    </location>
</feature>
<sequence length="505" mass="59223">MAKRKGQQRRRSIIELSNSEARAFFLKEESYCSFNLPKYFQFSNLLKDTSKILEGKQLSDFRSKAQRIPQNSDKVNHVILNNKDGRYAWRPLELIHPALYISLVNEITKTDYWDLIRNRFNMFSQNPKIACLSLPIESMTSEKDKAELVSKWWKDVEQKSIELALDYDFMIQTDITDCYPTIYTHSIAWALHSKPCAKRYRRTKSLIGNIIDKHIQDMRQGQTNGIPQGSALMDLIAEMVLGYADSELTGKINEKGVEKYQILRYRDDYRIFVRTRQDGEEILKCLTEVMIDLGLKMNPTKTDISSEIIRSSIKEDKLNWMFRKQSDQNLQKRLLMIHDHSIKYINSGSLEVALNRYHKLLLKTKRYDYPLSLISIVADIVYRNPRTYAISSAILSKLISLLKTDEEKRDVIEKIRRKFCQLPNTGQMDIWLQRISRSFAPDSEFDEPLCKLVYQKSTSIWNSDWISSPNLLKAVEVEKIINWKTLEEISPIIYDEEVDLFKSDY</sequence>
<dbReference type="EMBL" id="JXUO01000238">
    <property type="protein sequence ID" value="KKZ12857.1"/>
    <property type="molecule type" value="Genomic_DNA"/>
</dbReference>
<dbReference type="InterPro" id="IPR043502">
    <property type="entry name" value="DNA/RNA_pol_sf"/>
</dbReference>
<dbReference type="Proteomes" id="UP000035054">
    <property type="component" value="Unassembled WGS sequence"/>
</dbReference>
<dbReference type="InterPro" id="IPR000477">
    <property type="entry name" value="RT_dom"/>
</dbReference>
<keyword evidence="2" id="KW-0808">Transferase</keyword>
<reference evidence="2 3" key="1">
    <citation type="submission" date="2015-01" db="EMBL/GenBank/DDBJ databases">
        <title>Lifestyle Evolution in Cyanobacterial Symbionts of Sponges.</title>
        <authorList>
            <person name="Burgsdorf I."/>
            <person name="Slaby B.M."/>
            <person name="Handley K.M."/>
            <person name="Haber M."/>
            <person name="Blom J."/>
            <person name="Marshall C.W."/>
            <person name="Gilbert J.A."/>
            <person name="Hentschel U."/>
            <person name="Steindler L."/>
        </authorList>
    </citation>
    <scope>NUCLEOTIDE SEQUENCE [LARGE SCALE GENOMIC DNA]</scope>
    <source>
        <strain evidence="2">142</strain>
    </source>
</reference>
<dbReference type="Pfam" id="PF00078">
    <property type="entry name" value="RVT_1"/>
    <property type="match status" value="1"/>
</dbReference>
<name>A0A6N3X7J5_9SYNE</name>
<keyword evidence="2" id="KW-0695">RNA-directed DNA polymerase</keyword>
<dbReference type="PANTHER" id="PTHR34047:SF8">
    <property type="entry name" value="PROTEIN YKFC"/>
    <property type="match status" value="1"/>
</dbReference>